<proteinExistence type="inferred from homology"/>
<keyword evidence="4 9" id="KW-0732">Signal</keyword>
<keyword evidence="5" id="KW-0378">Hydrolase</keyword>
<evidence type="ECO:0000259" key="10">
    <source>
        <dbReference type="Pfam" id="PF05572"/>
    </source>
</evidence>
<evidence type="ECO:0000256" key="3">
    <source>
        <dbReference type="ARBA" id="ARBA00022723"/>
    </source>
</evidence>
<dbReference type="PANTHER" id="PTHR47466">
    <property type="match status" value="1"/>
</dbReference>
<gene>
    <name evidence="11" type="ORF">RDB_LOCUS96917</name>
</gene>
<dbReference type="GO" id="GO:0046872">
    <property type="term" value="F:metal ion binding"/>
    <property type="evidence" value="ECO:0007669"/>
    <property type="project" value="UniProtKB-KW"/>
</dbReference>
<dbReference type="InterPro" id="IPR024079">
    <property type="entry name" value="MetalloPept_cat_dom_sf"/>
</dbReference>
<dbReference type="Pfam" id="PF05572">
    <property type="entry name" value="Peptidase_M43"/>
    <property type="match status" value="1"/>
</dbReference>
<dbReference type="GO" id="GO:0006508">
    <property type="term" value="P:proteolysis"/>
    <property type="evidence" value="ECO:0007669"/>
    <property type="project" value="UniProtKB-KW"/>
</dbReference>
<dbReference type="CDD" id="cd04275">
    <property type="entry name" value="ZnMc_pappalysin_like"/>
    <property type="match status" value="1"/>
</dbReference>
<reference evidence="11" key="1">
    <citation type="submission" date="2021-01" db="EMBL/GenBank/DDBJ databases">
        <authorList>
            <person name="Kaushik A."/>
        </authorList>
    </citation>
    <scope>NUCLEOTIDE SEQUENCE</scope>
    <source>
        <strain evidence="11">AG4-RS23</strain>
    </source>
</reference>
<keyword evidence="2" id="KW-0645">Protease</keyword>
<accession>A0A8H3CGX5</accession>
<protein>
    <recommendedName>
        <fullName evidence="10">Peptidase M43 pregnancy-associated plasma-A domain-containing protein</fullName>
    </recommendedName>
</protein>
<name>A0A8H3CGX5_9AGAM</name>
<sequence length="285" mass="31583">MYRPSLLLLAMIGGSALSVVSLATTEVKRCASDTSEVEFKAAETSFAAMKKKISLDFNVTIPVHWHAIQSNESLAGGHVSMRQIDDSIDVLNKDYGPAGFHFNLVNITYITNQTWFDRPNSNPNNTYQTEMKAALRQGDAGTLNIYSTNLTLSNLLGYATFPYSYQYKPKDDGVVFRYSSVPGGTQRSYNLGKTLTHEVGHWFGLYHTFQGGCDGNGDEVWDTPAQLTPTSGCPSYAPDSCPNKPGRDPIHNFMDYSYDACLNEFTAGQIDRMRQQFAAYRTGNV</sequence>
<feature type="signal peptide" evidence="9">
    <location>
        <begin position="1"/>
        <end position="16"/>
    </location>
</feature>
<dbReference type="GO" id="GO:0008237">
    <property type="term" value="F:metallopeptidase activity"/>
    <property type="evidence" value="ECO:0007669"/>
    <property type="project" value="UniProtKB-KW"/>
</dbReference>
<comment type="similarity">
    <text evidence="1">Belongs to the peptidase M43B family.</text>
</comment>
<dbReference type="EMBL" id="CAJMWY010002015">
    <property type="protein sequence ID" value="CAE6480068.1"/>
    <property type="molecule type" value="Genomic_DNA"/>
</dbReference>
<evidence type="ECO:0000313" key="11">
    <source>
        <dbReference type="EMBL" id="CAE6480068.1"/>
    </source>
</evidence>
<keyword evidence="6" id="KW-0862">Zinc</keyword>
<organism evidence="11 12">
    <name type="scientific">Rhizoctonia solani</name>
    <dbReference type="NCBI Taxonomy" id="456999"/>
    <lineage>
        <taxon>Eukaryota</taxon>
        <taxon>Fungi</taxon>
        <taxon>Dikarya</taxon>
        <taxon>Basidiomycota</taxon>
        <taxon>Agaricomycotina</taxon>
        <taxon>Agaricomycetes</taxon>
        <taxon>Cantharellales</taxon>
        <taxon>Ceratobasidiaceae</taxon>
        <taxon>Rhizoctonia</taxon>
    </lineage>
</organism>
<evidence type="ECO:0000256" key="2">
    <source>
        <dbReference type="ARBA" id="ARBA00022670"/>
    </source>
</evidence>
<keyword evidence="7" id="KW-0482">Metalloprotease</keyword>
<feature type="domain" description="Peptidase M43 pregnancy-associated plasma-A" evidence="10">
    <location>
        <begin position="156"/>
        <end position="276"/>
    </location>
</feature>
<evidence type="ECO:0000313" key="12">
    <source>
        <dbReference type="Proteomes" id="UP000663861"/>
    </source>
</evidence>
<dbReference type="AlphaFoldDB" id="A0A8H3CGX5"/>
<dbReference type="Proteomes" id="UP000663861">
    <property type="component" value="Unassembled WGS sequence"/>
</dbReference>
<evidence type="ECO:0000256" key="4">
    <source>
        <dbReference type="ARBA" id="ARBA00022729"/>
    </source>
</evidence>
<evidence type="ECO:0000256" key="6">
    <source>
        <dbReference type="ARBA" id="ARBA00022833"/>
    </source>
</evidence>
<feature type="chain" id="PRO_5034867718" description="Peptidase M43 pregnancy-associated plasma-A domain-containing protein" evidence="9">
    <location>
        <begin position="17"/>
        <end position="285"/>
    </location>
</feature>
<evidence type="ECO:0000256" key="9">
    <source>
        <dbReference type="SAM" id="SignalP"/>
    </source>
</evidence>
<dbReference type="PANTHER" id="PTHR47466:SF1">
    <property type="entry name" value="METALLOPROTEASE MEP1 (AFU_ORTHOLOGUE AFUA_1G07730)-RELATED"/>
    <property type="match status" value="1"/>
</dbReference>
<comment type="caution">
    <text evidence="11">The sequence shown here is derived from an EMBL/GenBank/DDBJ whole genome shotgun (WGS) entry which is preliminary data.</text>
</comment>
<dbReference type="Gene3D" id="3.40.390.10">
    <property type="entry name" value="Collagenase (Catalytic Domain)"/>
    <property type="match status" value="1"/>
</dbReference>
<evidence type="ECO:0000256" key="8">
    <source>
        <dbReference type="ARBA" id="ARBA00023157"/>
    </source>
</evidence>
<keyword evidence="8" id="KW-1015">Disulfide bond</keyword>
<dbReference type="InterPro" id="IPR008754">
    <property type="entry name" value="Peptidase_M43"/>
</dbReference>
<evidence type="ECO:0000256" key="7">
    <source>
        <dbReference type="ARBA" id="ARBA00023049"/>
    </source>
</evidence>
<evidence type="ECO:0000256" key="1">
    <source>
        <dbReference type="ARBA" id="ARBA00008721"/>
    </source>
</evidence>
<evidence type="ECO:0000256" key="5">
    <source>
        <dbReference type="ARBA" id="ARBA00022801"/>
    </source>
</evidence>
<dbReference type="SUPFAM" id="SSF55486">
    <property type="entry name" value="Metalloproteases ('zincins'), catalytic domain"/>
    <property type="match status" value="1"/>
</dbReference>
<keyword evidence="3" id="KW-0479">Metal-binding</keyword>